<dbReference type="PANTHER" id="PTHR36973:SF4">
    <property type="entry name" value="NODULATION PROTEIN"/>
    <property type="match status" value="1"/>
</dbReference>
<keyword evidence="4" id="KW-1185">Reference proteome</keyword>
<dbReference type="RefSeq" id="WP_100001583.1">
    <property type="nucleotide sequence ID" value="NZ_CP017941.1"/>
</dbReference>
<dbReference type="PANTHER" id="PTHR36973">
    <property type="entry name" value="SLL1456 PROTEIN-RELATED"/>
    <property type="match status" value="1"/>
</dbReference>
<dbReference type="GO" id="GO:0008171">
    <property type="term" value="F:O-methyltransferase activity"/>
    <property type="evidence" value="ECO:0007669"/>
    <property type="project" value="TreeGrafter"/>
</dbReference>
<dbReference type="InterPro" id="IPR053188">
    <property type="entry name" value="FkbM_Methyltransferase"/>
</dbReference>
<protein>
    <recommendedName>
        <fullName evidence="2">Methyltransferase FkbM domain-containing protein</fullName>
    </recommendedName>
</protein>
<dbReference type="SUPFAM" id="SSF53335">
    <property type="entry name" value="S-adenosyl-L-methionine-dependent methyltransferases"/>
    <property type="match status" value="1"/>
</dbReference>
<dbReference type="AlphaFoldDB" id="A0A2N9VVD0"/>
<dbReference type="Gene3D" id="3.40.50.150">
    <property type="entry name" value="Vaccinia Virus protein VP39"/>
    <property type="match status" value="1"/>
</dbReference>
<evidence type="ECO:0000256" key="1">
    <source>
        <dbReference type="SAM" id="Coils"/>
    </source>
</evidence>
<comment type="caution">
    <text evidence="3">The sequence shown here is derived from an EMBL/GenBank/DDBJ whole genome shotgun (WGS) entry which is preliminary data.</text>
</comment>
<accession>A0A2N9VVD0</accession>
<dbReference type="NCBIfam" id="TIGR01444">
    <property type="entry name" value="fkbM_fam"/>
    <property type="match status" value="1"/>
</dbReference>
<reference evidence="3 4" key="1">
    <citation type="journal article" date="2017" name="Int J Environ Stud">
        <title>Does the Miocene-Pliocene relict legume Oxytropis triphylla form nitrogen-fixing nodules with a combination of bacterial strains?</title>
        <authorList>
            <person name="Safronova V."/>
            <person name="Belimov A."/>
            <person name="Sazanova A."/>
            <person name="Kuznetsova I."/>
            <person name="Popova J."/>
            <person name="Andronov E."/>
            <person name="Verkhozina A."/>
            <person name="Tikhonovich I."/>
        </authorList>
    </citation>
    <scope>NUCLEOTIDE SEQUENCE [LARGE SCALE GENOMIC DNA]</scope>
    <source>
        <strain evidence="3 4">Tri-38</strain>
    </source>
</reference>
<dbReference type="InterPro" id="IPR029063">
    <property type="entry name" value="SAM-dependent_MTases_sf"/>
</dbReference>
<evidence type="ECO:0000259" key="2">
    <source>
        <dbReference type="Pfam" id="PF05050"/>
    </source>
</evidence>
<feature type="domain" description="Methyltransferase FkbM" evidence="2">
    <location>
        <begin position="29"/>
        <end position="191"/>
    </location>
</feature>
<dbReference type="InterPro" id="IPR006342">
    <property type="entry name" value="FkbM_mtfrase"/>
</dbReference>
<dbReference type="Pfam" id="PF05050">
    <property type="entry name" value="Methyltransf_21"/>
    <property type="match status" value="1"/>
</dbReference>
<dbReference type="EMBL" id="MZMT01000040">
    <property type="protein sequence ID" value="PIO43448.1"/>
    <property type="molecule type" value="Genomic_DNA"/>
</dbReference>
<proteinExistence type="predicted"/>
<dbReference type="OrthoDB" id="9801609at2"/>
<evidence type="ECO:0000313" key="4">
    <source>
        <dbReference type="Proteomes" id="UP000232163"/>
    </source>
</evidence>
<feature type="coiled-coil region" evidence="1">
    <location>
        <begin position="237"/>
        <end position="264"/>
    </location>
</feature>
<gene>
    <name evidence="3" type="ORF">B5P45_18280</name>
</gene>
<evidence type="ECO:0000313" key="3">
    <source>
        <dbReference type="EMBL" id="PIO43448.1"/>
    </source>
</evidence>
<name>A0A2N9VVD0_9HYPH</name>
<dbReference type="KEGG" id="pht:BLM14_19560"/>
<keyword evidence="1" id="KW-0175">Coiled coil</keyword>
<sequence length="322" mass="36563">MTFVSYAQNFEDVMLWRALKHIEAGFYIDVGAAHPDEESVTRAFYDRGWRGINIEPEPDYAAALRASRPRDINLELAIGSHKGKAVIHRIAGTGLSTFDAKIAAEHEKAGFPSPQDMEIEVTTIESIWRKYALDTVHFMKIDVEGAELEVIKGANLSHCRPWVVIVEATRPSTPERSSHRFQKVIKDAGYKLRWFDGLNEWYVAEEHDSSLKSVFRLPPNIFDNFVMANFLAQAGRADNAERELELVRSELHRIEGSLHSAQEQAERSHAEFLAAEARAIIAEEKSREREGKVTAVQAELDLMRSSKSWKITSPLRMVRSKF</sequence>
<organism evidence="3 4">
    <name type="scientific">Phyllobacterium zundukense</name>
    <dbReference type="NCBI Taxonomy" id="1867719"/>
    <lineage>
        <taxon>Bacteria</taxon>
        <taxon>Pseudomonadati</taxon>
        <taxon>Pseudomonadota</taxon>
        <taxon>Alphaproteobacteria</taxon>
        <taxon>Hyphomicrobiales</taxon>
        <taxon>Phyllobacteriaceae</taxon>
        <taxon>Phyllobacterium</taxon>
    </lineage>
</organism>
<dbReference type="Proteomes" id="UP000232163">
    <property type="component" value="Unassembled WGS sequence"/>
</dbReference>